<reference evidence="5 6" key="1">
    <citation type="journal article" date="2014" name="Int. J. Syst. Evol. Microbiol.">
        <title>Complete genome sequence of Corynebacterium casei LMG S-19264T (=DSM 44701T), isolated from a smear-ripened cheese.</title>
        <authorList>
            <consortium name="US DOE Joint Genome Institute (JGI-PGF)"/>
            <person name="Walter F."/>
            <person name="Albersmeier A."/>
            <person name="Kalinowski J."/>
            <person name="Ruckert C."/>
        </authorList>
    </citation>
    <scope>NUCLEOTIDE SEQUENCE [LARGE SCALE GENOMIC DNA]</scope>
    <source>
        <strain evidence="5 6">IBRC-M 10912</strain>
    </source>
</reference>
<proteinExistence type="predicted"/>
<comment type="caution">
    <text evidence="5">The sequence shown here is derived from an EMBL/GenBank/DDBJ whole genome shotgun (WGS) entry which is preliminary data.</text>
</comment>
<feature type="active site" description="Schiff-base intermediate with substrate" evidence="3">
    <location>
        <position position="163"/>
    </location>
</feature>
<dbReference type="AlphaFoldDB" id="A0ABD5NV94"/>
<evidence type="ECO:0000256" key="3">
    <source>
        <dbReference type="PIRSR" id="PIRSR001365-1"/>
    </source>
</evidence>
<gene>
    <name evidence="5" type="ORF">ACFOZ7_03115</name>
</gene>
<dbReference type="CDD" id="cd00408">
    <property type="entry name" value="DHDPS-like"/>
    <property type="match status" value="1"/>
</dbReference>
<dbReference type="PANTHER" id="PTHR42849:SF1">
    <property type="entry name" value="N-ACETYLNEURAMINATE LYASE"/>
    <property type="match status" value="1"/>
</dbReference>
<dbReference type="SUPFAM" id="SSF51569">
    <property type="entry name" value="Aldolase"/>
    <property type="match status" value="1"/>
</dbReference>
<dbReference type="SMART" id="SM01130">
    <property type="entry name" value="DHDPS"/>
    <property type="match status" value="1"/>
</dbReference>
<evidence type="ECO:0000256" key="1">
    <source>
        <dbReference type="ARBA" id="ARBA00023239"/>
    </source>
</evidence>
<sequence>MELSGTVVPMATPIDADGQGVDEETLEEFTRTLIDGGVHGLFPGSSIGEFSSLSTREHDTIVRTVSSVADGDTTVLAGCCGTSIQEVRAKMETAADAGADAAVVVAPYYLNTTQRGLSRFFTSLAEESPLPVVLYNIPALTGNELAVETVATLAEHDAIVGLKDTSGDLIYQHRVVEATPESFAVFNGTTATAIPSLDVGIDGLIAGPANVFPAALTELYEAHRRGDDRTATRLARELVLPLVSTYQNIPTAAAIKHLVKLDGLDLGEPLPPLAPLSRDERNRLSACHRQVTERFDADIVE</sequence>
<accession>A0ABD5NV94</accession>
<dbReference type="PIRSF" id="PIRSF001365">
    <property type="entry name" value="DHDPS"/>
    <property type="match status" value="1"/>
</dbReference>
<dbReference type="RefSeq" id="WP_265781607.1">
    <property type="nucleotide sequence ID" value="NZ_CP095398.1"/>
</dbReference>
<dbReference type="PRINTS" id="PR00146">
    <property type="entry name" value="DHPICSNTHASE"/>
</dbReference>
<feature type="binding site" evidence="4">
    <location>
        <position position="205"/>
    </location>
    <ligand>
        <name>pyruvate</name>
        <dbReference type="ChEBI" id="CHEBI:15361"/>
    </ligand>
</feature>
<name>A0ABD5NV94_9EURY</name>
<organism evidence="5 6">
    <name type="scientific">Natribaculum luteum</name>
    <dbReference type="NCBI Taxonomy" id="1586232"/>
    <lineage>
        <taxon>Archaea</taxon>
        <taxon>Methanobacteriati</taxon>
        <taxon>Methanobacteriota</taxon>
        <taxon>Stenosarchaea group</taxon>
        <taxon>Halobacteria</taxon>
        <taxon>Halobacteriales</taxon>
        <taxon>Natrialbaceae</taxon>
        <taxon>Natribaculum</taxon>
    </lineage>
</organism>
<dbReference type="PANTHER" id="PTHR42849">
    <property type="entry name" value="N-ACETYLNEURAMINATE LYASE"/>
    <property type="match status" value="1"/>
</dbReference>
<dbReference type="GO" id="GO:0008675">
    <property type="term" value="F:2-dehydro-3-deoxy-phosphogluconate aldolase activity"/>
    <property type="evidence" value="ECO:0007669"/>
    <property type="project" value="UniProtKB-ARBA"/>
</dbReference>
<keyword evidence="1" id="KW-0456">Lyase</keyword>
<dbReference type="Pfam" id="PF00701">
    <property type="entry name" value="DHDPS"/>
    <property type="match status" value="1"/>
</dbReference>
<protein>
    <submittedName>
        <fullName evidence="5">Dihydrodipicolinate synthase family protein</fullName>
    </submittedName>
</protein>
<dbReference type="EMBL" id="JBHSDJ010000008">
    <property type="protein sequence ID" value="MFC4245991.1"/>
    <property type="molecule type" value="Genomic_DNA"/>
</dbReference>
<evidence type="ECO:0000313" key="6">
    <source>
        <dbReference type="Proteomes" id="UP001595821"/>
    </source>
</evidence>
<evidence type="ECO:0000256" key="4">
    <source>
        <dbReference type="PIRSR" id="PIRSR001365-2"/>
    </source>
</evidence>
<evidence type="ECO:0000313" key="5">
    <source>
        <dbReference type="EMBL" id="MFC4245991.1"/>
    </source>
</evidence>
<dbReference type="Proteomes" id="UP001595821">
    <property type="component" value="Unassembled WGS sequence"/>
</dbReference>
<dbReference type="InterPro" id="IPR013785">
    <property type="entry name" value="Aldolase_TIM"/>
</dbReference>
<evidence type="ECO:0000256" key="2">
    <source>
        <dbReference type="ARBA" id="ARBA00023270"/>
    </source>
</evidence>
<dbReference type="PROSITE" id="PS00666">
    <property type="entry name" value="DHDPS_2"/>
    <property type="match status" value="1"/>
</dbReference>
<keyword evidence="2" id="KW-0704">Schiff base</keyword>
<feature type="active site" description="Proton donor/acceptor" evidence="3">
    <location>
        <position position="135"/>
    </location>
</feature>
<dbReference type="Gene3D" id="3.20.20.70">
    <property type="entry name" value="Aldolase class I"/>
    <property type="match status" value="1"/>
</dbReference>
<dbReference type="InterPro" id="IPR002220">
    <property type="entry name" value="DapA-like"/>
</dbReference>
<dbReference type="GeneID" id="71855978"/>
<dbReference type="InterPro" id="IPR020625">
    <property type="entry name" value="Schiff_base-form_aldolases_AS"/>
</dbReference>